<sequence>MDLQSRGQADADCLFLANVLDKLYDFGEWKASQRFTSQRKRKRRRGDEPVREEPSDCRADVRADPRRHMKSEQAGLKITSNIGSINNSQNQVEVVVFQDPRKKRKAKESPAPRTVSVTEETQSEQIEELNLEKARLEVHRFGITGFKKEQQRVFEQDRAVMLGARPPQREYVNYKTLQQQKKKAKADEQPDPKKKKKQKTEKKTSTSGLGAAPTGQMGRFKNGMLILSSSEIQKLKGRK</sequence>
<accession>A0A674P9E2</accession>
<dbReference type="AlphaFoldDB" id="A0A674P9E2"/>
<name>A0A674P9E2_TAKRU</name>
<dbReference type="OMA" id="EDNTMEY"/>
<feature type="region of interest" description="Disordered" evidence="1">
    <location>
        <begin position="101"/>
        <end position="122"/>
    </location>
</feature>
<reference evidence="2 3" key="1">
    <citation type="journal article" date="2011" name="Genome Biol. Evol.">
        <title>Integration of the genetic map and genome assembly of fugu facilitates insights into distinct features of genome evolution in teleosts and mammals.</title>
        <authorList>
            <person name="Kai W."/>
            <person name="Kikuchi K."/>
            <person name="Tohari S."/>
            <person name="Chew A.K."/>
            <person name="Tay A."/>
            <person name="Fujiwara A."/>
            <person name="Hosoya S."/>
            <person name="Suetake H."/>
            <person name="Naruse K."/>
            <person name="Brenner S."/>
            <person name="Suzuki Y."/>
            <person name="Venkatesh B."/>
        </authorList>
    </citation>
    <scope>NUCLEOTIDE SEQUENCE [LARGE SCALE GENOMIC DNA]</scope>
</reference>
<dbReference type="InterPro" id="IPR027973">
    <property type="entry name" value="FSAF1-like"/>
</dbReference>
<dbReference type="GeneTree" id="ENSGT00390000017022"/>
<dbReference type="InParanoid" id="A0A674P9E2"/>
<dbReference type="PANTHER" id="PTHR28366">
    <property type="entry name" value="CHROMOSOME 1 OPEN READING FRAME 131"/>
    <property type="match status" value="1"/>
</dbReference>
<evidence type="ECO:0000313" key="2">
    <source>
        <dbReference type="Ensembl" id="ENSTRUP00000082180.1"/>
    </source>
</evidence>
<gene>
    <name evidence="2" type="primary">LOC115252924</name>
</gene>
<evidence type="ECO:0000256" key="1">
    <source>
        <dbReference type="SAM" id="MobiDB-lite"/>
    </source>
</evidence>
<feature type="region of interest" description="Disordered" evidence="1">
    <location>
        <begin position="35"/>
        <end position="70"/>
    </location>
</feature>
<reference evidence="2" key="2">
    <citation type="submission" date="2025-08" db="UniProtKB">
        <authorList>
            <consortium name="Ensembl"/>
        </authorList>
    </citation>
    <scope>IDENTIFICATION</scope>
</reference>
<feature type="region of interest" description="Disordered" evidence="1">
    <location>
        <begin position="165"/>
        <end position="239"/>
    </location>
</feature>
<dbReference type="InterPro" id="IPR052852">
    <property type="entry name" value="SSU_Processome_Comp"/>
</dbReference>
<dbReference type="Ensembl" id="ENSTRUT00000088580.1">
    <property type="protein sequence ID" value="ENSTRUP00000082180.1"/>
    <property type="gene ID" value="ENSTRUG00000029483.1"/>
</dbReference>
<protein>
    <submittedName>
        <fullName evidence="2">Zgc:194224</fullName>
    </submittedName>
</protein>
<keyword evidence="3" id="KW-1185">Reference proteome</keyword>
<proteinExistence type="predicted"/>
<dbReference type="Pfam" id="PF15375">
    <property type="entry name" value="FSAF1"/>
    <property type="match status" value="1"/>
</dbReference>
<organism evidence="2 3">
    <name type="scientific">Takifugu rubripes</name>
    <name type="common">Japanese pufferfish</name>
    <name type="synonym">Fugu rubripes</name>
    <dbReference type="NCBI Taxonomy" id="31033"/>
    <lineage>
        <taxon>Eukaryota</taxon>
        <taxon>Metazoa</taxon>
        <taxon>Chordata</taxon>
        <taxon>Craniata</taxon>
        <taxon>Vertebrata</taxon>
        <taxon>Euteleostomi</taxon>
        <taxon>Actinopterygii</taxon>
        <taxon>Neopterygii</taxon>
        <taxon>Teleostei</taxon>
        <taxon>Neoteleostei</taxon>
        <taxon>Acanthomorphata</taxon>
        <taxon>Eupercaria</taxon>
        <taxon>Tetraodontiformes</taxon>
        <taxon>Tetradontoidea</taxon>
        <taxon>Tetraodontidae</taxon>
        <taxon>Takifugu</taxon>
    </lineage>
</organism>
<reference evidence="2" key="3">
    <citation type="submission" date="2025-09" db="UniProtKB">
        <authorList>
            <consortium name="Ensembl"/>
        </authorList>
    </citation>
    <scope>IDENTIFICATION</scope>
</reference>
<evidence type="ECO:0000313" key="3">
    <source>
        <dbReference type="Proteomes" id="UP000005226"/>
    </source>
</evidence>
<dbReference type="PANTHER" id="PTHR28366:SF1">
    <property type="entry name" value="CHROMOSOME 1 OPEN READING FRAME 131"/>
    <property type="match status" value="1"/>
</dbReference>
<dbReference type="Proteomes" id="UP000005226">
    <property type="component" value="Chromosome 16"/>
</dbReference>
<feature type="compositionally biased region" description="Basic and acidic residues" evidence="1">
    <location>
        <begin position="45"/>
        <end position="66"/>
    </location>
</feature>